<evidence type="ECO:0000313" key="7">
    <source>
        <dbReference type="Proteomes" id="UP000594263"/>
    </source>
</evidence>
<evidence type="ECO:0000313" key="6">
    <source>
        <dbReference type="EnsemblPlants" id="Kaladp0095s0212.1.v1.1.CDS.1"/>
    </source>
</evidence>
<dbReference type="SMART" id="SM00184">
    <property type="entry name" value="RING"/>
    <property type="match status" value="1"/>
</dbReference>
<reference evidence="6" key="1">
    <citation type="submission" date="2021-01" db="UniProtKB">
        <authorList>
            <consortium name="EnsemblPlants"/>
        </authorList>
    </citation>
    <scope>IDENTIFICATION</scope>
</reference>
<feature type="domain" description="RING-type" evidence="5">
    <location>
        <begin position="9"/>
        <end position="52"/>
    </location>
</feature>
<keyword evidence="7" id="KW-1185">Reference proteome</keyword>
<dbReference type="InterPro" id="IPR013083">
    <property type="entry name" value="Znf_RING/FYVE/PHD"/>
</dbReference>
<dbReference type="GO" id="GO:0008270">
    <property type="term" value="F:zinc ion binding"/>
    <property type="evidence" value="ECO:0007669"/>
    <property type="project" value="UniProtKB-KW"/>
</dbReference>
<dbReference type="PROSITE" id="PS50089">
    <property type="entry name" value="ZF_RING_2"/>
    <property type="match status" value="1"/>
</dbReference>
<keyword evidence="3" id="KW-0862">Zinc</keyword>
<accession>A0A7N0UZW8</accession>
<dbReference type="InterPro" id="IPR051834">
    <property type="entry name" value="RING_finger_E3_ligase"/>
</dbReference>
<dbReference type="PANTHER" id="PTHR45931">
    <property type="entry name" value="SI:CH211-59O9.10"/>
    <property type="match status" value="1"/>
</dbReference>
<keyword evidence="1" id="KW-0479">Metal-binding</keyword>
<name>A0A7N0UZW8_KALFE</name>
<evidence type="ECO:0000256" key="3">
    <source>
        <dbReference type="ARBA" id="ARBA00022833"/>
    </source>
</evidence>
<evidence type="ECO:0000256" key="4">
    <source>
        <dbReference type="PROSITE-ProRule" id="PRU00175"/>
    </source>
</evidence>
<evidence type="ECO:0000256" key="2">
    <source>
        <dbReference type="ARBA" id="ARBA00022771"/>
    </source>
</evidence>
<evidence type="ECO:0000256" key="1">
    <source>
        <dbReference type="ARBA" id="ARBA00022723"/>
    </source>
</evidence>
<evidence type="ECO:0000259" key="5">
    <source>
        <dbReference type="PROSITE" id="PS50089"/>
    </source>
</evidence>
<dbReference type="GO" id="GO:0061630">
    <property type="term" value="F:ubiquitin protein ligase activity"/>
    <property type="evidence" value="ECO:0007669"/>
    <property type="project" value="TreeGrafter"/>
</dbReference>
<dbReference type="Proteomes" id="UP000594263">
    <property type="component" value="Unplaced"/>
</dbReference>
<dbReference type="Pfam" id="PF13639">
    <property type="entry name" value="zf-RING_2"/>
    <property type="match status" value="1"/>
</dbReference>
<keyword evidence="2 4" id="KW-0863">Zinc-finger</keyword>
<dbReference type="GO" id="GO:0005634">
    <property type="term" value="C:nucleus"/>
    <property type="evidence" value="ECO:0007669"/>
    <property type="project" value="TreeGrafter"/>
</dbReference>
<dbReference type="Gene3D" id="3.30.40.10">
    <property type="entry name" value="Zinc/RING finger domain, C3HC4 (zinc finger)"/>
    <property type="match status" value="1"/>
</dbReference>
<dbReference type="AlphaFoldDB" id="A0A7N0UZW8"/>
<sequence length="95" mass="10537">MAEEEIEDCAICLIRMQNDAGGGIAQLPCSHVFHAECVGKWLLGHPTCPTCRSASWVEADRAAEEPGDVMQPGSNDDDDDTMLLYMFPHWLLYPI</sequence>
<dbReference type="PANTHER" id="PTHR45931:SF3">
    <property type="entry name" value="RING ZINC FINGER-CONTAINING PROTEIN"/>
    <property type="match status" value="1"/>
</dbReference>
<proteinExistence type="predicted"/>
<dbReference type="EnsemblPlants" id="Kaladp0095s0212.1.v1.1">
    <property type="protein sequence ID" value="Kaladp0095s0212.1.v1.1.CDS.1"/>
    <property type="gene ID" value="Kaladp0095s0212.v1.1"/>
</dbReference>
<organism evidence="6 7">
    <name type="scientific">Kalanchoe fedtschenkoi</name>
    <name type="common">Lavender scallops</name>
    <name type="synonym">South American air plant</name>
    <dbReference type="NCBI Taxonomy" id="63787"/>
    <lineage>
        <taxon>Eukaryota</taxon>
        <taxon>Viridiplantae</taxon>
        <taxon>Streptophyta</taxon>
        <taxon>Embryophyta</taxon>
        <taxon>Tracheophyta</taxon>
        <taxon>Spermatophyta</taxon>
        <taxon>Magnoliopsida</taxon>
        <taxon>eudicotyledons</taxon>
        <taxon>Gunneridae</taxon>
        <taxon>Pentapetalae</taxon>
        <taxon>Saxifragales</taxon>
        <taxon>Crassulaceae</taxon>
        <taxon>Kalanchoe</taxon>
    </lineage>
</organism>
<dbReference type="InterPro" id="IPR001841">
    <property type="entry name" value="Znf_RING"/>
</dbReference>
<dbReference type="GO" id="GO:0006511">
    <property type="term" value="P:ubiquitin-dependent protein catabolic process"/>
    <property type="evidence" value="ECO:0007669"/>
    <property type="project" value="TreeGrafter"/>
</dbReference>
<dbReference type="Gramene" id="Kaladp0095s0212.1.v1.1">
    <property type="protein sequence ID" value="Kaladp0095s0212.1.v1.1.CDS.1"/>
    <property type="gene ID" value="Kaladp0095s0212.v1.1"/>
</dbReference>
<dbReference type="SUPFAM" id="SSF57850">
    <property type="entry name" value="RING/U-box"/>
    <property type="match status" value="1"/>
</dbReference>
<protein>
    <recommendedName>
        <fullName evidence="5">RING-type domain-containing protein</fullName>
    </recommendedName>
</protein>